<dbReference type="GO" id="GO:0005886">
    <property type="term" value="C:plasma membrane"/>
    <property type="evidence" value="ECO:0007669"/>
    <property type="project" value="UniProtKB-SubCell"/>
</dbReference>
<dbReference type="EC" id="2.7.13.3" evidence="3"/>
<protein>
    <recommendedName>
        <fullName evidence="3">histidine kinase</fullName>
        <ecNumber evidence="3">2.7.13.3</ecNumber>
    </recommendedName>
</protein>
<dbReference type="PROSITE" id="PS50109">
    <property type="entry name" value="HIS_KIN"/>
    <property type="match status" value="1"/>
</dbReference>
<dbReference type="Pfam" id="PF00672">
    <property type="entry name" value="HAMP"/>
    <property type="match status" value="1"/>
</dbReference>
<comment type="subcellular location">
    <subcellularLocation>
        <location evidence="2">Cell membrane</location>
    </subcellularLocation>
</comment>
<dbReference type="SMART" id="SM00388">
    <property type="entry name" value="HisKA"/>
    <property type="match status" value="1"/>
</dbReference>
<evidence type="ECO:0000256" key="13">
    <source>
        <dbReference type="SAM" id="Phobius"/>
    </source>
</evidence>
<dbReference type="FunFam" id="1.10.287.130:FF:000010">
    <property type="entry name" value="Two-component sensor histidine kinase"/>
    <property type="match status" value="1"/>
</dbReference>
<dbReference type="CDD" id="cd00082">
    <property type="entry name" value="HisKA"/>
    <property type="match status" value="1"/>
</dbReference>
<evidence type="ECO:0000313" key="16">
    <source>
        <dbReference type="EMBL" id="GCD46351.1"/>
    </source>
</evidence>
<dbReference type="SUPFAM" id="SSF47384">
    <property type="entry name" value="Homodimeric domain of signal transducing histidine kinase"/>
    <property type="match status" value="1"/>
</dbReference>
<feature type="compositionally biased region" description="Gly residues" evidence="12">
    <location>
        <begin position="125"/>
        <end position="140"/>
    </location>
</feature>
<name>A0A401WAL1_STREY</name>
<feature type="transmembrane region" description="Helical" evidence="13">
    <location>
        <begin position="33"/>
        <end position="53"/>
    </location>
</feature>
<evidence type="ECO:0000256" key="8">
    <source>
        <dbReference type="ARBA" id="ARBA00022989"/>
    </source>
</evidence>
<proteinExistence type="predicted"/>
<dbReference type="EMBL" id="BHZD01000001">
    <property type="protein sequence ID" value="GCD46351.1"/>
    <property type="molecule type" value="Genomic_DNA"/>
</dbReference>
<dbReference type="InterPro" id="IPR036890">
    <property type="entry name" value="HATPase_C_sf"/>
</dbReference>
<dbReference type="SUPFAM" id="SSF55874">
    <property type="entry name" value="ATPase domain of HSP90 chaperone/DNA topoisomerase II/histidine kinase"/>
    <property type="match status" value="1"/>
</dbReference>
<dbReference type="RefSeq" id="WP_125056737.1">
    <property type="nucleotide sequence ID" value="NZ_BHZD01000001.1"/>
</dbReference>
<dbReference type="PRINTS" id="PR00344">
    <property type="entry name" value="BCTRLSENSOR"/>
</dbReference>
<evidence type="ECO:0000256" key="10">
    <source>
        <dbReference type="ARBA" id="ARBA00023136"/>
    </source>
</evidence>
<dbReference type="InterPro" id="IPR004358">
    <property type="entry name" value="Sig_transdc_His_kin-like_C"/>
</dbReference>
<keyword evidence="11" id="KW-0175">Coiled coil</keyword>
<evidence type="ECO:0000259" key="14">
    <source>
        <dbReference type="PROSITE" id="PS50109"/>
    </source>
</evidence>
<evidence type="ECO:0000256" key="5">
    <source>
        <dbReference type="ARBA" id="ARBA00022679"/>
    </source>
</evidence>
<evidence type="ECO:0000256" key="12">
    <source>
        <dbReference type="SAM" id="MobiDB-lite"/>
    </source>
</evidence>
<dbReference type="PANTHER" id="PTHR45436:SF5">
    <property type="entry name" value="SENSOR HISTIDINE KINASE TRCS"/>
    <property type="match status" value="1"/>
</dbReference>
<feature type="compositionally biased region" description="Pro residues" evidence="12">
    <location>
        <begin position="203"/>
        <end position="224"/>
    </location>
</feature>
<evidence type="ECO:0000256" key="11">
    <source>
        <dbReference type="SAM" id="Coils"/>
    </source>
</evidence>
<dbReference type="Gene3D" id="6.10.340.10">
    <property type="match status" value="1"/>
</dbReference>
<evidence type="ECO:0000256" key="7">
    <source>
        <dbReference type="ARBA" id="ARBA00022777"/>
    </source>
</evidence>
<reference evidence="16 17" key="1">
    <citation type="submission" date="2018-11" db="EMBL/GenBank/DDBJ databases">
        <title>Whole genome sequence of Streptomyces paromomycinus NBRC 15454(T).</title>
        <authorList>
            <person name="Komaki H."/>
            <person name="Tamura T."/>
        </authorList>
    </citation>
    <scope>NUCLEOTIDE SEQUENCE [LARGE SCALE GENOMIC DNA]</scope>
    <source>
        <strain evidence="16 17">NBRC 15454</strain>
    </source>
</reference>
<dbReference type="InterPro" id="IPR003660">
    <property type="entry name" value="HAMP_dom"/>
</dbReference>
<dbReference type="Pfam" id="PF02518">
    <property type="entry name" value="HATPase_c"/>
    <property type="match status" value="1"/>
</dbReference>
<dbReference type="CDD" id="cd06225">
    <property type="entry name" value="HAMP"/>
    <property type="match status" value="1"/>
</dbReference>
<keyword evidence="9" id="KW-0902">Two-component regulatory system</keyword>
<feature type="domain" description="Histidine kinase" evidence="14">
    <location>
        <begin position="339"/>
        <end position="548"/>
    </location>
</feature>
<dbReference type="SMART" id="SM00387">
    <property type="entry name" value="HATPase_c"/>
    <property type="match status" value="1"/>
</dbReference>
<comment type="caution">
    <text evidence="16">The sequence shown here is derived from an EMBL/GenBank/DDBJ whole genome shotgun (WGS) entry which is preliminary data.</text>
</comment>
<feature type="domain" description="HAMP" evidence="15">
    <location>
        <begin position="272"/>
        <end position="324"/>
    </location>
</feature>
<dbReference type="Gene3D" id="1.10.287.130">
    <property type="match status" value="1"/>
</dbReference>
<feature type="compositionally biased region" description="Pro residues" evidence="12">
    <location>
        <begin position="546"/>
        <end position="566"/>
    </location>
</feature>
<dbReference type="Proteomes" id="UP000286746">
    <property type="component" value="Unassembled WGS sequence"/>
</dbReference>
<comment type="catalytic activity">
    <reaction evidence="1">
        <text>ATP + protein L-histidine = ADP + protein N-phospho-L-histidine.</text>
        <dbReference type="EC" id="2.7.13.3"/>
    </reaction>
</comment>
<dbReference type="InterPro" id="IPR005467">
    <property type="entry name" value="His_kinase_dom"/>
</dbReference>
<feature type="region of interest" description="Disordered" evidence="12">
    <location>
        <begin position="544"/>
        <end position="566"/>
    </location>
</feature>
<dbReference type="InterPro" id="IPR003594">
    <property type="entry name" value="HATPase_dom"/>
</dbReference>
<keyword evidence="7 16" id="KW-0418">Kinase</keyword>
<gene>
    <name evidence="16" type="ORF">GKJPGBOP_06100</name>
</gene>
<dbReference type="Gene3D" id="3.30.565.10">
    <property type="entry name" value="Histidine kinase-like ATPase, C-terminal domain"/>
    <property type="match status" value="1"/>
</dbReference>
<sequence>MSTGPSRRGTTPVRGRERLTAAYTRLRGLRTRLVVGFLVVSALSALITAALTFRQARTAILARTQNTAVHDLRAQLQSLGPDLPFPPQREDLQNLVVQLDRAGGSRNWHTYAQYEDGPVAPGPWGAEGGQAGRGEGGAAAGGARASGSAVTDGLRTAVREHHAPIFQRVDRGGRPWLAIGMPVDFTDPGAPGRGSETAGSPGAPAPSSSPSPSPSSPSPAPSGTPKPSGLIVYAEFALAEEQADVSALVTAAQAGALPALALAVVPALFAARRVLRPVRRLREAAERITSGELDTRSPVTGRDELADLTVTFNEMARALEKDDAELRRMEANARRFAADVSHELRTPLAAMSAVTEVLDEDAARLNPDTADAVRLISDETTKLARMVEDLIEVSRFDAGAADLLLDEIDVAVALRKTLQLRGWQGQVETALPEGLRARFDPRRIDVVVANLVGNALRHGGAPVRLTAHTTPGRLRIDVADQGPGIDPEALPYVFDRFYKADAARARSSGSGLGLAIAMENVRLHGGTLHAANGPGGGAVFTVELPLDPPAPRDTSAPTPPAPEDRS</sequence>
<evidence type="ECO:0000256" key="6">
    <source>
        <dbReference type="ARBA" id="ARBA00022692"/>
    </source>
</evidence>
<evidence type="ECO:0000256" key="2">
    <source>
        <dbReference type="ARBA" id="ARBA00004236"/>
    </source>
</evidence>
<evidence type="ECO:0000256" key="3">
    <source>
        <dbReference type="ARBA" id="ARBA00012438"/>
    </source>
</evidence>
<dbReference type="InterPro" id="IPR050428">
    <property type="entry name" value="TCS_sensor_his_kinase"/>
</dbReference>
<evidence type="ECO:0000256" key="1">
    <source>
        <dbReference type="ARBA" id="ARBA00000085"/>
    </source>
</evidence>
<evidence type="ECO:0000256" key="4">
    <source>
        <dbReference type="ARBA" id="ARBA00022553"/>
    </source>
</evidence>
<dbReference type="SUPFAM" id="SSF158472">
    <property type="entry name" value="HAMP domain-like"/>
    <property type="match status" value="1"/>
</dbReference>
<feature type="region of interest" description="Disordered" evidence="12">
    <location>
        <begin position="180"/>
        <end position="226"/>
    </location>
</feature>
<dbReference type="AlphaFoldDB" id="A0A401WAL1"/>
<evidence type="ECO:0000259" key="15">
    <source>
        <dbReference type="PROSITE" id="PS50885"/>
    </source>
</evidence>
<keyword evidence="17" id="KW-1185">Reference proteome</keyword>
<dbReference type="Pfam" id="PF00512">
    <property type="entry name" value="HisKA"/>
    <property type="match status" value="1"/>
</dbReference>
<evidence type="ECO:0000256" key="9">
    <source>
        <dbReference type="ARBA" id="ARBA00023012"/>
    </source>
</evidence>
<dbReference type="PROSITE" id="PS50885">
    <property type="entry name" value="HAMP"/>
    <property type="match status" value="1"/>
</dbReference>
<dbReference type="PANTHER" id="PTHR45436">
    <property type="entry name" value="SENSOR HISTIDINE KINASE YKOH"/>
    <property type="match status" value="1"/>
</dbReference>
<dbReference type="CDD" id="cd00075">
    <property type="entry name" value="HATPase"/>
    <property type="match status" value="1"/>
</dbReference>
<organism evidence="16 17">
    <name type="scientific">Streptomyces paromomycinus</name>
    <name type="common">Streptomyces rimosus subsp. paromomycinus</name>
    <dbReference type="NCBI Taxonomy" id="92743"/>
    <lineage>
        <taxon>Bacteria</taxon>
        <taxon>Bacillati</taxon>
        <taxon>Actinomycetota</taxon>
        <taxon>Actinomycetes</taxon>
        <taxon>Kitasatosporales</taxon>
        <taxon>Streptomycetaceae</taxon>
        <taxon>Streptomyces</taxon>
    </lineage>
</organism>
<keyword evidence="6 13" id="KW-0812">Transmembrane</keyword>
<keyword evidence="10 13" id="KW-0472">Membrane</keyword>
<dbReference type="SMART" id="SM00304">
    <property type="entry name" value="HAMP"/>
    <property type="match status" value="1"/>
</dbReference>
<keyword evidence="8 13" id="KW-1133">Transmembrane helix</keyword>
<evidence type="ECO:0000313" key="17">
    <source>
        <dbReference type="Proteomes" id="UP000286746"/>
    </source>
</evidence>
<dbReference type="InterPro" id="IPR003661">
    <property type="entry name" value="HisK_dim/P_dom"/>
</dbReference>
<accession>A0A401WAL1</accession>
<keyword evidence="5" id="KW-0808">Transferase</keyword>
<dbReference type="InterPro" id="IPR036097">
    <property type="entry name" value="HisK_dim/P_sf"/>
</dbReference>
<keyword evidence="4" id="KW-0597">Phosphoprotein</keyword>
<feature type="coiled-coil region" evidence="11">
    <location>
        <begin position="312"/>
        <end position="339"/>
    </location>
</feature>
<feature type="region of interest" description="Disordered" evidence="12">
    <location>
        <begin position="118"/>
        <end position="153"/>
    </location>
</feature>
<dbReference type="GO" id="GO:0000155">
    <property type="term" value="F:phosphorelay sensor kinase activity"/>
    <property type="evidence" value="ECO:0007669"/>
    <property type="project" value="InterPro"/>
</dbReference>